<keyword evidence="7" id="KW-1278">Translocase</keyword>
<dbReference type="InterPro" id="IPR011115">
    <property type="entry name" value="SecA_DEAD"/>
</dbReference>
<proteinExistence type="predicted"/>
<feature type="domain" description="Helicase ATP-binding" evidence="10">
    <location>
        <begin position="30"/>
        <end position="177"/>
    </location>
</feature>
<dbReference type="SMART" id="SM00957">
    <property type="entry name" value="SecA_DEAD"/>
    <property type="match status" value="1"/>
</dbReference>
<evidence type="ECO:0000256" key="5">
    <source>
        <dbReference type="ARBA" id="ARBA00022840"/>
    </source>
</evidence>
<dbReference type="SMART" id="SM00958">
    <property type="entry name" value="SecA_PP_bind"/>
    <property type="match status" value="1"/>
</dbReference>
<dbReference type="PROSITE" id="PS51194">
    <property type="entry name" value="HELICASE_CTER"/>
    <property type="match status" value="1"/>
</dbReference>
<evidence type="ECO:0000256" key="9">
    <source>
        <dbReference type="ARBA" id="ARBA00023136"/>
    </source>
</evidence>
<dbReference type="CDD" id="cd18803">
    <property type="entry name" value="SF2_C_secA"/>
    <property type="match status" value="1"/>
</dbReference>
<dbReference type="InterPro" id="IPR014018">
    <property type="entry name" value="SecA_motor_DEAD"/>
</dbReference>
<protein>
    <submittedName>
        <fullName evidence="13">Preprotein translocase subunit SecA</fullName>
    </submittedName>
</protein>
<dbReference type="InterPro" id="IPR044722">
    <property type="entry name" value="SecA_SF2_C"/>
</dbReference>
<dbReference type="PROSITE" id="PS01312">
    <property type="entry name" value="SECA"/>
    <property type="match status" value="1"/>
</dbReference>
<dbReference type="Pfam" id="PF01043">
    <property type="entry name" value="SecA_PP_bind"/>
    <property type="match status" value="1"/>
</dbReference>
<organism evidence="13 14">
    <name type="scientific">Novipirellula herctigrandis</name>
    <dbReference type="NCBI Taxonomy" id="2527986"/>
    <lineage>
        <taxon>Bacteria</taxon>
        <taxon>Pseudomonadati</taxon>
        <taxon>Planctomycetota</taxon>
        <taxon>Planctomycetia</taxon>
        <taxon>Pirellulales</taxon>
        <taxon>Pirellulaceae</taxon>
        <taxon>Novipirellula</taxon>
    </lineage>
</organism>
<keyword evidence="9" id="KW-0472">Membrane</keyword>
<dbReference type="PRINTS" id="PR00906">
    <property type="entry name" value="SECA"/>
</dbReference>
<evidence type="ECO:0000256" key="3">
    <source>
        <dbReference type="ARBA" id="ARBA00022490"/>
    </source>
</evidence>
<dbReference type="Pfam" id="PF21090">
    <property type="entry name" value="P-loop_SecA"/>
    <property type="match status" value="1"/>
</dbReference>
<dbReference type="InterPro" id="IPR011130">
    <property type="entry name" value="SecA_preprotein_X-link_dom"/>
</dbReference>
<evidence type="ECO:0000313" key="14">
    <source>
        <dbReference type="Proteomes" id="UP000315010"/>
    </source>
</evidence>
<dbReference type="FunFam" id="3.40.50.300:FF:000429">
    <property type="entry name" value="Preprotein translocase subunit SecA"/>
    <property type="match status" value="1"/>
</dbReference>
<dbReference type="PROSITE" id="PS51196">
    <property type="entry name" value="SECA_MOTOR_DEAD"/>
    <property type="match status" value="1"/>
</dbReference>
<dbReference type="InterPro" id="IPR027417">
    <property type="entry name" value="P-loop_NTPase"/>
</dbReference>
<dbReference type="Gene3D" id="3.90.1440.10">
    <property type="entry name" value="SecA, preprotein cross-linking domain"/>
    <property type="match status" value="1"/>
</dbReference>
<evidence type="ECO:0000256" key="2">
    <source>
        <dbReference type="ARBA" id="ARBA00022475"/>
    </source>
</evidence>
<reference evidence="13 14" key="1">
    <citation type="submission" date="2019-02" db="EMBL/GenBank/DDBJ databases">
        <title>Deep-cultivation of Planctomycetes and their phenomic and genomic characterization uncovers novel biology.</title>
        <authorList>
            <person name="Wiegand S."/>
            <person name="Jogler M."/>
            <person name="Boedeker C."/>
            <person name="Pinto D."/>
            <person name="Vollmers J."/>
            <person name="Rivas-Marin E."/>
            <person name="Kohn T."/>
            <person name="Peeters S.H."/>
            <person name="Heuer A."/>
            <person name="Rast P."/>
            <person name="Oberbeckmann S."/>
            <person name="Bunk B."/>
            <person name="Jeske O."/>
            <person name="Meyerdierks A."/>
            <person name="Storesund J.E."/>
            <person name="Kallscheuer N."/>
            <person name="Luecker S."/>
            <person name="Lage O.M."/>
            <person name="Pohl T."/>
            <person name="Merkel B.J."/>
            <person name="Hornburger P."/>
            <person name="Mueller R.-W."/>
            <person name="Bruemmer F."/>
            <person name="Labrenz M."/>
            <person name="Spormann A.M."/>
            <person name="Op Den Camp H."/>
            <person name="Overmann J."/>
            <person name="Amann R."/>
            <person name="Jetten M.S.M."/>
            <person name="Mascher T."/>
            <person name="Medema M.H."/>
            <person name="Devos D.P."/>
            <person name="Kaster A.-K."/>
            <person name="Ovreas L."/>
            <person name="Rohde M."/>
            <person name="Galperin M.Y."/>
            <person name="Jogler C."/>
        </authorList>
    </citation>
    <scope>NUCLEOTIDE SEQUENCE [LARGE SCALE GENOMIC DNA]</scope>
    <source>
        <strain evidence="13 14">CA13</strain>
    </source>
</reference>
<accession>A0A5C5ZAQ3</accession>
<evidence type="ECO:0000256" key="4">
    <source>
        <dbReference type="ARBA" id="ARBA00022741"/>
    </source>
</evidence>
<dbReference type="GO" id="GO:0005829">
    <property type="term" value="C:cytosol"/>
    <property type="evidence" value="ECO:0007669"/>
    <property type="project" value="TreeGrafter"/>
</dbReference>
<dbReference type="EMBL" id="SJPJ01000001">
    <property type="protein sequence ID" value="TWT83901.1"/>
    <property type="molecule type" value="Genomic_DNA"/>
</dbReference>
<gene>
    <name evidence="13" type="ORF">CA13_53750</name>
</gene>
<keyword evidence="5" id="KW-0067">ATP-binding</keyword>
<dbReference type="InterPro" id="IPR036670">
    <property type="entry name" value="SecA_X-link_sf"/>
</dbReference>
<dbReference type="GO" id="GO:0017038">
    <property type="term" value="P:protein import"/>
    <property type="evidence" value="ECO:0007669"/>
    <property type="project" value="InterPro"/>
</dbReference>
<dbReference type="SUPFAM" id="SSF52540">
    <property type="entry name" value="P-loop containing nucleoside triphosphate hydrolases"/>
    <property type="match status" value="2"/>
</dbReference>
<keyword evidence="14" id="KW-1185">Reference proteome</keyword>
<dbReference type="OrthoDB" id="225247at2"/>
<dbReference type="PROSITE" id="PS51192">
    <property type="entry name" value="HELICASE_ATP_BIND_1"/>
    <property type="match status" value="1"/>
</dbReference>
<evidence type="ECO:0000256" key="7">
    <source>
        <dbReference type="ARBA" id="ARBA00022967"/>
    </source>
</evidence>
<keyword evidence="2" id="KW-1003">Cell membrane</keyword>
<dbReference type="AlphaFoldDB" id="A0A5C5ZAQ3"/>
<dbReference type="GO" id="GO:0043952">
    <property type="term" value="P:protein transport by the Sec complex"/>
    <property type="evidence" value="ECO:0007669"/>
    <property type="project" value="TreeGrafter"/>
</dbReference>
<dbReference type="Pfam" id="PF07517">
    <property type="entry name" value="SecA_DEAD"/>
    <property type="match status" value="1"/>
</dbReference>
<feature type="domain" description="SecA family profile" evidence="12">
    <location>
        <begin position="1"/>
        <end position="525"/>
    </location>
</feature>
<dbReference type="InterPro" id="IPR020937">
    <property type="entry name" value="SecA_CS"/>
</dbReference>
<name>A0A5C5ZAQ3_9BACT</name>
<comment type="caution">
    <text evidence="13">The sequence shown here is derived from an EMBL/GenBank/DDBJ whole genome shotgun (WGS) entry which is preliminary data.</text>
</comment>
<keyword evidence="1" id="KW-0813">Transport</keyword>
<evidence type="ECO:0000313" key="13">
    <source>
        <dbReference type="EMBL" id="TWT83901.1"/>
    </source>
</evidence>
<dbReference type="GO" id="GO:0031522">
    <property type="term" value="C:cell envelope Sec protein transport complex"/>
    <property type="evidence" value="ECO:0007669"/>
    <property type="project" value="TreeGrafter"/>
</dbReference>
<evidence type="ECO:0000259" key="12">
    <source>
        <dbReference type="PROSITE" id="PS51196"/>
    </source>
</evidence>
<dbReference type="GO" id="GO:0005886">
    <property type="term" value="C:plasma membrane"/>
    <property type="evidence" value="ECO:0007669"/>
    <property type="project" value="TreeGrafter"/>
</dbReference>
<keyword evidence="8" id="KW-0811">Translocation</keyword>
<keyword evidence="6" id="KW-0653">Protein transport</keyword>
<dbReference type="SUPFAM" id="SSF81767">
    <property type="entry name" value="Pre-protein crosslinking domain of SecA"/>
    <property type="match status" value="1"/>
</dbReference>
<evidence type="ECO:0000259" key="10">
    <source>
        <dbReference type="PROSITE" id="PS51192"/>
    </source>
</evidence>
<dbReference type="GO" id="GO:0005524">
    <property type="term" value="F:ATP binding"/>
    <property type="evidence" value="ECO:0007669"/>
    <property type="project" value="UniProtKB-KW"/>
</dbReference>
<dbReference type="InterPro" id="IPR001650">
    <property type="entry name" value="Helicase_C-like"/>
</dbReference>
<dbReference type="PANTHER" id="PTHR30612">
    <property type="entry name" value="SECA INNER MEMBRANE COMPONENT OF SEC PROTEIN SECRETION SYSTEM"/>
    <property type="match status" value="1"/>
</dbReference>
<keyword evidence="3" id="KW-0963">Cytoplasm</keyword>
<evidence type="ECO:0000256" key="6">
    <source>
        <dbReference type="ARBA" id="ARBA00022927"/>
    </source>
</evidence>
<dbReference type="GO" id="GO:0006886">
    <property type="term" value="P:intracellular protein transport"/>
    <property type="evidence" value="ECO:0007669"/>
    <property type="project" value="InterPro"/>
</dbReference>
<evidence type="ECO:0000256" key="1">
    <source>
        <dbReference type="ARBA" id="ARBA00022448"/>
    </source>
</evidence>
<dbReference type="Proteomes" id="UP000315010">
    <property type="component" value="Unassembled WGS sequence"/>
</dbReference>
<dbReference type="RefSeq" id="WP_146401336.1">
    <property type="nucleotide sequence ID" value="NZ_SJPJ01000001.1"/>
</dbReference>
<dbReference type="PANTHER" id="PTHR30612:SF0">
    <property type="entry name" value="CHLOROPLAST PROTEIN-TRANSPORTING ATPASE"/>
    <property type="match status" value="1"/>
</dbReference>
<evidence type="ECO:0000256" key="8">
    <source>
        <dbReference type="ARBA" id="ARBA00023010"/>
    </source>
</evidence>
<evidence type="ECO:0000259" key="11">
    <source>
        <dbReference type="PROSITE" id="PS51194"/>
    </source>
</evidence>
<dbReference type="InterPro" id="IPR014001">
    <property type="entry name" value="Helicase_ATP-bd"/>
</dbReference>
<dbReference type="Gene3D" id="3.40.50.300">
    <property type="entry name" value="P-loop containing nucleotide triphosphate hydrolases"/>
    <property type="match status" value="2"/>
</dbReference>
<dbReference type="GO" id="GO:0006605">
    <property type="term" value="P:protein targeting"/>
    <property type="evidence" value="ECO:0007669"/>
    <property type="project" value="InterPro"/>
</dbReference>
<feature type="domain" description="Helicase C-terminal" evidence="11">
    <location>
        <begin position="371"/>
        <end position="530"/>
    </location>
</feature>
<sequence>MNRSLLTVLDSVRQSAQNRLGVRLRETQVNAASALLDSCIVEMDTGEGKTLSIALAAIQFASQGHHVDIVTANDYLADRDANWMMRVYQDVGLAVGCVTATSPENEKTSAYAASITYGTIRQFGFDHLQQRLFAKHHPNESNQSKSAATPFDVLIVDEADNVLIDEARTPLLITAATKSIDPSEQAAYRWSAAFALELLPTIDYVRDPLTDQIALTDAGYSRTIHHGMPAELNSMTTTEIVFFVERAIQTNEQLHRDRHYLVVQDQIVLIDEYTGRIQTNRTLGRGLHQALQARESLPITESPKTIARITVQDFVTRFRHLSGITGTAREDRRELQRVYDLPVYRVEPFRPNQRVELAPQVCINQKSKFDAICDEIASVIAKGRAVLVGTRTIEKSERLSDFLKKRNIDHVILNARHTDREADLIATAGNQGRVTVATNMAGRGTDIRLAESVHQSGGLHVIVSEPHAAARIDRQLIGRSARQGDPGSARRYYSPDDEIIEQAYGFEVAANLRQRIGGQTELSWTVQARTQWQITRAQAIVAKQHRKAREELTRQDQTLTNNLVRLGLDPNLDPLD</sequence>
<keyword evidence="4" id="KW-0547">Nucleotide-binding</keyword>
<dbReference type="InterPro" id="IPR000185">
    <property type="entry name" value="SecA"/>
</dbReference>